<keyword evidence="2" id="KW-0812">Transmembrane</keyword>
<evidence type="ECO:0000313" key="4">
    <source>
        <dbReference type="Proteomes" id="UP001596067"/>
    </source>
</evidence>
<sequence>MTNENSRLPGGGADPGESPMEQLLREAMNARAAQITAHDLRPADPPSRRMRRLRPVYLAAVPAFALAAALAVGVLGFRADDVADHRTPNPAATLTTEPASPSPTATATPSPTATTSGSPSPSSTADDEPDVPAGRPSGAPTAGPSTSAPTTSGTATQVTFRGVKFKAPAGWRVLDPQQGSPNVCVLSPGAPQPGTEEDCTPYGVLVTSYNTADEVAHALWPSQQFLDSDSGWSPQPSCPVWGKPYVPTAADKITSTAVRTRDIVAGRPVYKTQWQVTCNATDKFTAQMWGLKEDQVFVSAVGLKSEYQAGLVSMLDSIDLSGRQAPSARTNQNDIGITVEGLGTGQQVPNNGTPVTFSVTYKNTSQTNYAKVQPFVITEHYAGTPVSNAPVESNSGELERLDGETWTQVAISEGSDTGYATADPKSLFPLAPGQSRTVKFRLTMDRGSGPGVMPVTVKATLPYSGSGEFTTIGERSIPVRVVAK</sequence>
<keyword evidence="2" id="KW-1133">Transmembrane helix</keyword>
<dbReference type="Proteomes" id="UP001596067">
    <property type="component" value="Unassembled WGS sequence"/>
</dbReference>
<accession>A0ABW1EZE8</accession>
<gene>
    <name evidence="3" type="ORF">ACFP0N_15035</name>
</gene>
<comment type="caution">
    <text evidence="3">The sequence shown here is derived from an EMBL/GenBank/DDBJ whole genome shotgun (WGS) entry which is preliminary data.</text>
</comment>
<proteinExistence type="predicted"/>
<evidence type="ECO:0008006" key="5">
    <source>
        <dbReference type="Google" id="ProtNLM"/>
    </source>
</evidence>
<protein>
    <recommendedName>
        <fullName evidence="5">DUF11 domain-containing protein</fullName>
    </recommendedName>
</protein>
<feature type="region of interest" description="Disordered" evidence="1">
    <location>
        <begin position="1"/>
        <end position="21"/>
    </location>
</feature>
<feature type="transmembrane region" description="Helical" evidence="2">
    <location>
        <begin position="56"/>
        <end position="77"/>
    </location>
</feature>
<dbReference type="RefSeq" id="WP_313764620.1">
    <property type="nucleotide sequence ID" value="NZ_BAAAVH010000071.1"/>
</dbReference>
<reference evidence="4" key="1">
    <citation type="journal article" date="2019" name="Int. J. Syst. Evol. Microbiol.">
        <title>The Global Catalogue of Microorganisms (GCM) 10K type strain sequencing project: providing services to taxonomists for standard genome sequencing and annotation.</title>
        <authorList>
            <consortium name="The Broad Institute Genomics Platform"/>
            <consortium name="The Broad Institute Genome Sequencing Center for Infectious Disease"/>
            <person name="Wu L."/>
            <person name="Ma J."/>
        </authorList>
    </citation>
    <scope>NUCLEOTIDE SEQUENCE [LARGE SCALE GENOMIC DNA]</scope>
    <source>
        <strain evidence="4">CGMCC 4.1469</strain>
    </source>
</reference>
<organism evidence="3 4">
    <name type="scientific">Kitasatospora aburaviensis</name>
    <dbReference type="NCBI Taxonomy" id="67265"/>
    <lineage>
        <taxon>Bacteria</taxon>
        <taxon>Bacillati</taxon>
        <taxon>Actinomycetota</taxon>
        <taxon>Actinomycetes</taxon>
        <taxon>Kitasatosporales</taxon>
        <taxon>Streptomycetaceae</taxon>
        <taxon>Kitasatospora</taxon>
    </lineage>
</organism>
<keyword evidence="4" id="KW-1185">Reference proteome</keyword>
<feature type="region of interest" description="Disordered" evidence="1">
    <location>
        <begin position="86"/>
        <end position="157"/>
    </location>
</feature>
<dbReference type="EMBL" id="JBHSOD010000015">
    <property type="protein sequence ID" value="MFC5886279.1"/>
    <property type="molecule type" value="Genomic_DNA"/>
</dbReference>
<name>A0ABW1EZE8_9ACTN</name>
<evidence type="ECO:0000256" key="1">
    <source>
        <dbReference type="SAM" id="MobiDB-lite"/>
    </source>
</evidence>
<feature type="compositionally biased region" description="Low complexity" evidence="1">
    <location>
        <begin position="136"/>
        <end position="156"/>
    </location>
</feature>
<feature type="compositionally biased region" description="Low complexity" evidence="1">
    <location>
        <begin position="90"/>
        <end position="124"/>
    </location>
</feature>
<evidence type="ECO:0000256" key="2">
    <source>
        <dbReference type="SAM" id="Phobius"/>
    </source>
</evidence>
<keyword evidence="2" id="KW-0472">Membrane</keyword>
<evidence type="ECO:0000313" key="3">
    <source>
        <dbReference type="EMBL" id="MFC5886279.1"/>
    </source>
</evidence>